<accession>A2D9R6</accession>
<feature type="compositionally biased region" description="Basic and acidic residues" evidence="2">
    <location>
        <begin position="620"/>
        <end position="633"/>
    </location>
</feature>
<evidence type="ECO:0000256" key="1">
    <source>
        <dbReference type="SAM" id="Coils"/>
    </source>
</evidence>
<feature type="region of interest" description="Disordered" evidence="2">
    <location>
        <begin position="610"/>
        <end position="633"/>
    </location>
</feature>
<dbReference type="SMR" id="A2D9R6"/>
<dbReference type="AlphaFoldDB" id="A2D9R6"/>
<gene>
    <name evidence="3" type="ORF">TVAG_076690</name>
</gene>
<sequence length="654" mass="76084">MFNPHKADKADKGIRAICREAKDAEQRLRNEIQNSEYVKNQIFNKKMTLQRLTDQFEGIESESKQYRDQVNELNHRKEFLQKQNSMLNQLIQNVITDTKRKSGRSQFELSQEDRDLISSSINQFYKNLDFECEPVNIDEMKKELVSVKAQQKTLQNEIEILKRISGQWDPVDDLSIEVEDFVQKISLEPEIVPKQPMSERISIPQDPSLLETSHHVHRSSVNHTPEVIEQVEKEIEKRNVLLNENQQIYNQQINSLQKIIDLSNNYNLRQNQSRKFADNELLSISDSEEEVDVYPITIPQIQQHADSSTAFLNEYTDLLTNLTNSLPKPTLFNDCIATVQQNLSIPDVKITEPIVDRFTQASPDLAKLSVELQSLQKLPRDMIDTMSNVPTIPTNQDINSDDLEKETLTLEPIDNRAVDALLTQVEKISPDLSNPLKEIIEKSDTEIFHELEQPEIIEIEPSNADQINKFNAMLSDIISIDFPDESQLPIPSHSQDSQVINVKPVNIPMITNTVCQYLNPSQQNVEFLEKEIIEIRKRLKLVDYQLNSIEDVELEVSDDEIKRLDEEMQRLQKILDEDLSLFTEKRSIYSRIKTEKDNVQKELNSLEAPDMNQLEELEQEVGRKQREYEARKQKADEEIQQFRDLRSMMKMKKT</sequence>
<evidence type="ECO:0000313" key="4">
    <source>
        <dbReference type="Proteomes" id="UP000001542"/>
    </source>
</evidence>
<dbReference type="VEuPathDB" id="TrichDB:TVAGG3_0292110"/>
<dbReference type="Proteomes" id="UP000001542">
    <property type="component" value="Unassembled WGS sequence"/>
</dbReference>
<dbReference type="InParanoid" id="A2D9R6"/>
<name>A2D9R6_TRIV3</name>
<keyword evidence="1" id="KW-0175">Coiled coil</keyword>
<feature type="coiled-coil region" evidence="1">
    <location>
        <begin position="14"/>
        <end position="90"/>
    </location>
</feature>
<dbReference type="EMBL" id="DS113181">
    <property type="protein sequence ID" value="EAY22922.1"/>
    <property type="molecule type" value="Genomic_DNA"/>
</dbReference>
<feature type="coiled-coil region" evidence="1">
    <location>
        <begin position="554"/>
        <end position="581"/>
    </location>
</feature>
<organism evidence="3 4">
    <name type="scientific">Trichomonas vaginalis (strain ATCC PRA-98 / G3)</name>
    <dbReference type="NCBI Taxonomy" id="412133"/>
    <lineage>
        <taxon>Eukaryota</taxon>
        <taxon>Metamonada</taxon>
        <taxon>Parabasalia</taxon>
        <taxon>Trichomonadida</taxon>
        <taxon>Trichomonadidae</taxon>
        <taxon>Trichomonas</taxon>
    </lineage>
</organism>
<dbReference type="RefSeq" id="XP_001583908.1">
    <property type="nucleotide sequence ID" value="XM_001583858.1"/>
</dbReference>
<feature type="coiled-coil region" evidence="1">
    <location>
        <begin position="137"/>
        <end position="164"/>
    </location>
</feature>
<evidence type="ECO:0000256" key="2">
    <source>
        <dbReference type="SAM" id="MobiDB-lite"/>
    </source>
</evidence>
<dbReference type="KEGG" id="tva:5468481"/>
<evidence type="ECO:0000313" key="3">
    <source>
        <dbReference type="EMBL" id="EAY22922.1"/>
    </source>
</evidence>
<reference evidence="3" key="1">
    <citation type="submission" date="2006-10" db="EMBL/GenBank/DDBJ databases">
        <authorList>
            <person name="Amadeo P."/>
            <person name="Zhao Q."/>
            <person name="Wortman J."/>
            <person name="Fraser-Liggett C."/>
            <person name="Carlton J."/>
        </authorList>
    </citation>
    <scope>NUCLEOTIDE SEQUENCE</scope>
    <source>
        <strain evidence="3">G3</strain>
    </source>
</reference>
<reference evidence="3" key="2">
    <citation type="journal article" date="2007" name="Science">
        <title>Draft genome sequence of the sexually transmitted pathogen Trichomonas vaginalis.</title>
        <authorList>
            <person name="Carlton J.M."/>
            <person name="Hirt R.P."/>
            <person name="Silva J.C."/>
            <person name="Delcher A.L."/>
            <person name="Schatz M."/>
            <person name="Zhao Q."/>
            <person name="Wortman J.R."/>
            <person name="Bidwell S.L."/>
            <person name="Alsmark U.C.M."/>
            <person name="Besteiro S."/>
            <person name="Sicheritz-Ponten T."/>
            <person name="Noel C.J."/>
            <person name="Dacks J.B."/>
            <person name="Foster P.G."/>
            <person name="Simillion C."/>
            <person name="Van de Peer Y."/>
            <person name="Miranda-Saavedra D."/>
            <person name="Barton G.J."/>
            <person name="Westrop G.D."/>
            <person name="Mueller S."/>
            <person name="Dessi D."/>
            <person name="Fiori P.L."/>
            <person name="Ren Q."/>
            <person name="Paulsen I."/>
            <person name="Zhang H."/>
            <person name="Bastida-Corcuera F.D."/>
            <person name="Simoes-Barbosa A."/>
            <person name="Brown M.T."/>
            <person name="Hayes R.D."/>
            <person name="Mukherjee M."/>
            <person name="Okumura C.Y."/>
            <person name="Schneider R."/>
            <person name="Smith A.J."/>
            <person name="Vanacova S."/>
            <person name="Villalvazo M."/>
            <person name="Haas B.J."/>
            <person name="Pertea M."/>
            <person name="Feldblyum T.V."/>
            <person name="Utterback T.R."/>
            <person name="Shu C.L."/>
            <person name="Osoegawa K."/>
            <person name="de Jong P.J."/>
            <person name="Hrdy I."/>
            <person name="Horvathova L."/>
            <person name="Zubacova Z."/>
            <person name="Dolezal P."/>
            <person name="Malik S.B."/>
            <person name="Logsdon J.M. Jr."/>
            <person name="Henze K."/>
            <person name="Gupta A."/>
            <person name="Wang C.C."/>
            <person name="Dunne R.L."/>
            <person name="Upcroft J.A."/>
            <person name="Upcroft P."/>
            <person name="White O."/>
            <person name="Salzberg S.L."/>
            <person name="Tang P."/>
            <person name="Chiu C.-H."/>
            <person name="Lee Y.-S."/>
            <person name="Embley T.M."/>
            <person name="Coombs G.H."/>
            <person name="Mottram J.C."/>
            <person name="Tachezy J."/>
            <person name="Fraser-Liggett C.M."/>
            <person name="Johnson P.J."/>
        </authorList>
    </citation>
    <scope>NUCLEOTIDE SEQUENCE [LARGE SCALE GENOMIC DNA]</scope>
    <source>
        <strain evidence="3">G3</strain>
    </source>
</reference>
<protein>
    <submittedName>
        <fullName evidence="3">Uncharacterized protein</fullName>
    </submittedName>
</protein>
<keyword evidence="4" id="KW-1185">Reference proteome</keyword>
<dbReference type="VEuPathDB" id="TrichDB:TVAG_076690"/>
<proteinExistence type="predicted"/>